<evidence type="ECO:0000313" key="7">
    <source>
        <dbReference type="Proteomes" id="UP001200470"/>
    </source>
</evidence>
<dbReference type="Pfam" id="PF01095">
    <property type="entry name" value="Pectinesterase"/>
    <property type="match status" value="1"/>
</dbReference>
<sequence>MTTKRIFITMAAFIVCMKLLAQSPVGFYPKENAHNINIDTHLIIEFDQPVKAGTKGIVTVFDKTTNKVVDKIDMSLPAGPTEGQPVNPHATYTPVPYIYKSEHITNRNTRPGTPSGAAKEDKRKYQKTIIGGFSDAFHFYPVICHGNKATVYLHNNMLDYGHEYEIKIGKGVIEGWNGKKSWKFTTKAKAPSTDKSQVVVAADGSGDFSTLQGAMDWMPDSLPSEASRKTVFVKNGDYEELVYFRNKRFVTIQGESMDGVVVHYPNNEVFNPHPVDIKTNEVKGTFPSRRAAVAADNCADMIFKNITFKTDCKGQAEGFLLNGERNFSENVHVIGDGDALQANGSAYWLNCIIDGGGDTVLGRGPSYFNHCTISTHGPFMWIRNTAENHGNIFNDCTFKGLGENAVIARLPANHGKSYPHSECVLLNCTLDGVPAIGFEPVAEPTVTLLEFNSHDKDGKAIDVSRRHQYVRQLDAIKDAELIGKYADARWVLNW</sequence>
<comment type="caution">
    <text evidence="6">The sequence shown here is derived from an EMBL/GenBank/DDBJ whole genome shotgun (WGS) entry which is preliminary data.</text>
</comment>
<dbReference type="Proteomes" id="UP001200470">
    <property type="component" value="Unassembled WGS sequence"/>
</dbReference>
<dbReference type="SUPFAM" id="SSF51126">
    <property type="entry name" value="Pectin lyase-like"/>
    <property type="match status" value="1"/>
</dbReference>
<dbReference type="InterPro" id="IPR012334">
    <property type="entry name" value="Pectin_lyas_fold"/>
</dbReference>
<dbReference type="InterPro" id="IPR011050">
    <property type="entry name" value="Pectin_lyase_fold/virulence"/>
</dbReference>
<keyword evidence="4" id="KW-0732">Signal</keyword>
<organism evidence="6 7">
    <name type="scientific">Xylanibacter brevis</name>
    <dbReference type="NCBI Taxonomy" id="83231"/>
    <lineage>
        <taxon>Bacteria</taxon>
        <taxon>Pseudomonadati</taxon>
        <taxon>Bacteroidota</taxon>
        <taxon>Bacteroidia</taxon>
        <taxon>Bacteroidales</taxon>
        <taxon>Prevotellaceae</taxon>
        <taxon>Xylanibacter</taxon>
    </lineage>
</organism>
<proteinExistence type="inferred from homology"/>
<comment type="similarity">
    <text evidence="1">Belongs to the pectinesterase family.</text>
</comment>
<evidence type="ECO:0000313" key="6">
    <source>
        <dbReference type="EMBL" id="MCF2564310.1"/>
    </source>
</evidence>
<dbReference type="EMBL" id="JADYTN010000021">
    <property type="protein sequence ID" value="MCF2564310.1"/>
    <property type="molecule type" value="Genomic_DNA"/>
</dbReference>
<accession>A0ABS9CIC5</accession>
<feature type="signal peptide" evidence="4">
    <location>
        <begin position="1"/>
        <end position="21"/>
    </location>
</feature>
<dbReference type="RefSeq" id="WP_301638376.1">
    <property type="nucleotide sequence ID" value="NZ_JADYTN010000021.1"/>
</dbReference>
<dbReference type="PANTHER" id="PTHR31321">
    <property type="entry name" value="ACYL-COA THIOESTER HYDROLASE YBHC-RELATED"/>
    <property type="match status" value="1"/>
</dbReference>
<keyword evidence="7" id="KW-1185">Reference proteome</keyword>
<dbReference type="InterPro" id="IPR000070">
    <property type="entry name" value="Pectinesterase_cat"/>
</dbReference>
<reference evidence="6 7" key="1">
    <citation type="submission" date="2020-12" db="EMBL/GenBank/DDBJ databases">
        <title>Whole genome sequences of gut porcine anaerobes.</title>
        <authorList>
            <person name="Kubasova T."/>
            <person name="Jahodarova E."/>
            <person name="Rychlik I."/>
        </authorList>
    </citation>
    <scope>NUCLEOTIDE SEQUENCE [LARGE SCALE GENOMIC DNA]</scope>
    <source>
        <strain evidence="6 7">An925</strain>
    </source>
</reference>
<evidence type="ECO:0000256" key="2">
    <source>
        <dbReference type="ARBA" id="ARBA00022801"/>
    </source>
</evidence>
<protein>
    <submittedName>
        <fullName evidence="6">Carbohydrate esterase</fullName>
    </submittedName>
</protein>
<dbReference type="PANTHER" id="PTHR31321:SF57">
    <property type="entry name" value="PECTINESTERASE 53-RELATED"/>
    <property type="match status" value="1"/>
</dbReference>
<keyword evidence="2" id="KW-0378">Hydrolase</keyword>
<gene>
    <name evidence="6" type="ORF">I6E12_09320</name>
</gene>
<evidence type="ECO:0000256" key="1">
    <source>
        <dbReference type="ARBA" id="ARBA00008891"/>
    </source>
</evidence>
<evidence type="ECO:0000256" key="4">
    <source>
        <dbReference type="SAM" id="SignalP"/>
    </source>
</evidence>
<name>A0ABS9CIC5_9BACT</name>
<evidence type="ECO:0000259" key="5">
    <source>
        <dbReference type="Pfam" id="PF01095"/>
    </source>
</evidence>
<dbReference type="Gene3D" id="2.160.20.10">
    <property type="entry name" value="Single-stranded right-handed beta-helix, Pectin lyase-like"/>
    <property type="match status" value="1"/>
</dbReference>
<keyword evidence="3" id="KW-0063">Aspartyl esterase</keyword>
<feature type="domain" description="Pectinesterase catalytic" evidence="5">
    <location>
        <begin position="197"/>
        <end position="386"/>
    </location>
</feature>
<evidence type="ECO:0000256" key="3">
    <source>
        <dbReference type="ARBA" id="ARBA00023085"/>
    </source>
</evidence>
<feature type="chain" id="PRO_5046662030" evidence="4">
    <location>
        <begin position="22"/>
        <end position="494"/>
    </location>
</feature>